<dbReference type="Proteomes" id="UP000597444">
    <property type="component" value="Unassembled WGS sequence"/>
</dbReference>
<protein>
    <submittedName>
        <fullName evidence="2">Uncharacterized protein</fullName>
    </submittedName>
</protein>
<comment type="caution">
    <text evidence="2">The sequence shown here is derived from an EMBL/GenBank/DDBJ whole genome shotgun (WGS) entry which is preliminary data.</text>
</comment>
<sequence length="505" mass="53447">MRKWFKSKLLVMLLPVLAALMVLPFWWAGSTAYAATESIASGTVPWNNANGDGASTPFQMAAISSVFSGTLACPNMIQSVPPHGTPTLRIWLIEDSHGGRLDASGETHCTQTPTPWSLSAGQNPAGHYHLWVNCHWGGCGHDVTVSYIVDTKPVAPVVTKPVAPVVTKPAAPAGNTLTADQLHQTLNNQTPKLGQAWAVHTGWATSASPGTGSFPSSTIQSKIAADALITCNNPTGTLRMSLKISPNSSLNPNKVLNSTNLSCQSGSGHTDDLSVHTDRGFIVTFDNAINTGNWAVKYVASADKPLPTPPSPPSCTNNCNPVSCTSNCTTNPPPCSTSTCKTNPPPCSTSTCNGRTVPTSAYDACVAGMKYVWSVTPTDPGPSCDTKNANSTTYNACEWGYLGGDPAAYGPAKPYADKFCAGYHPTPPKIQDTAAYGYCQAGVYALQYAHEKAADCSQSSSLDSKIACDYGYWYDNYELTFDHGSIIVKGDQQKADQACNSIYHS</sequence>
<keyword evidence="1" id="KW-0732">Signal</keyword>
<evidence type="ECO:0000313" key="2">
    <source>
        <dbReference type="EMBL" id="GHO95395.1"/>
    </source>
</evidence>
<keyword evidence="3" id="KW-1185">Reference proteome</keyword>
<feature type="chain" id="PRO_5035327648" evidence="1">
    <location>
        <begin position="35"/>
        <end position="505"/>
    </location>
</feature>
<organism evidence="2 3">
    <name type="scientific">Reticulibacter mediterranei</name>
    <dbReference type="NCBI Taxonomy" id="2778369"/>
    <lineage>
        <taxon>Bacteria</taxon>
        <taxon>Bacillati</taxon>
        <taxon>Chloroflexota</taxon>
        <taxon>Ktedonobacteria</taxon>
        <taxon>Ktedonobacterales</taxon>
        <taxon>Reticulibacteraceae</taxon>
        <taxon>Reticulibacter</taxon>
    </lineage>
</organism>
<feature type="signal peptide" evidence="1">
    <location>
        <begin position="1"/>
        <end position="34"/>
    </location>
</feature>
<dbReference type="AlphaFoldDB" id="A0A8J3N4J2"/>
<gene>
    <name evidence="2" type="ORF">KSF_054430</name>
</gene>
<dbReference type="RefSeq" id="WP_220206075.1">
    <property type="nucleotide sequence ID" value="NZ_BNJK01000001.1"/>
</dbReference>
<accession>A0A8J3N4J2</accession>
<proteinExistence type="predicted"/>
<reference evidence="2" key="1">
    <citation type="submission" date="2020-10" db="EMBL/GenBank/DDBJ databases">
        <title>Taxonomic study of unclassified bacteria belonging to the class Ktedonobacteria.</title>
        <authorList>
            <person name="Yabe S."/>
            <person name="Wang C.M."/>
            <person name="Zheng Y."/>
            <person name="Sakai Y."/>
            <person name="Cavaletti L."/>
            <person name="Monciardini P."/>
            <person name="Donadio S."/>
        </authorList>
    </citation>
    <scope>NUCLEOTIDE SEQUENCE</scope>
    <source>
        <strain evidence="2">ID150040</strain>
    </source>
</reference>
<dbReference type="EMBL" id="BNJK01000001">
    <property type="protein sequence ID" value="GHO95395.1"/>
    <property type="molecule type" value="Genomic_DNA"/>
</dbReference>
<name>A0A8J3N4J2_9CHLR</name>
<evidence type="ECO:0000256" key="1">
    <source>
        <dbReference type="SAM" id="SignalP"/>
    </source>
</evidence>
<evidence type="ECO:0000313" key="3">
    <source>
        <dbReference type="Proteomes" id="UP000597444"/>
    </source>
</evidence>